<keyword evidence="3" id="KW-0998">Cell outer membrane</keyword>
<dbReference type="PANTHER" id="PTHR30329">
    <property type="entry name" value="STATOR ELEMENT OF FLAGELLAR MOTOR COMPLEX"/>
    <property type="match status" value="1"/>
</dbReference>
<accession>A0A843YKK8</accession>
<dbReference type="PRINTS" id="PR01021">
    <property type="entry name" value="OMPADOMAIN"/>
</dbReference>
<feature type="chain" id="PRO_5032854493" evidence="5">
    <location>
        <begin position="30"/>
        <end position="325"/>
    </location>
</feature>
<dbReference type="PANTHER" id="PTHR30329:SF21">
    <property type="entry name" value="LIPOPROTEIN YIAD-RELATED"/>
    <property type="match status" value="1"/>
</dbReference>
<dbReference type="SUPFAM" id="SSF103088">
    <property type="entry name" value="OmpA-like"/>
    <property type="match status" value="1"/>
</dbReference>
<evidence type="ECO:0000313" key="8">
    <source>
        <dbReference type="Proteomes" id="UP000444174"/>
    </source>
</evidence>
<keyword evidence="5" id="KW-0732">Signal</keyword>
<dbReference type="EMBL" id="WIBF01000014">
    <property type="protein sequence ID" value="MQQ10358.1"/>
    <property type="molecule type" value="Genomic_DNA"/>
</dbReference>
<dbReference type="InterPro" id="IPR006665">
    <property type="entry name" value="OmpA-like"/>
</dbReference>
<comment type="subcellular location">
    <subcellularLocation>
        <location evidence="1">Cell outer membrane</location>
    </subcellularLocation>
</comment>
<keyword evidence="8" id="KW-1185">Reference proteome</keyword>
<dbReference type="Proteomes" id="UP000444174">
    <property type="component" value="Unassembled WGS sequence"/>
</dbReference>
<evidence type="ECO:0000256" key="3">
    <source>
        <dbReference type="ARBA" id="ARBA00023237"/>
    </source>
</evidence>
<dbReference type="AlphaFoldDB" id="A0A843YKK8"/>
<organism evidence="7 8">
    <name type="scientific">Tritonibacter litoralis</name>
    <dbReference type="NCBI Taxonomy" id="2662264"/>
    <lineage>
        <taxon>Bacteria</taxon>
        <taxon>Pseudomonadati</taxon>
        <taxon>Pseudomonadota</taxon>
        <taxon>Alphaproteobacteria</taxon>
        <taxon>Rhodobacterales</taxon>
        <taxon>Paracoccaceae</taxon>
        <taxon>Tritonibacter</taxon>
    </lineage>
</organism>
<evidence type="ECO:0000313" key="7">
    <source>
        <dbReference type="EMBL" id="MQQ10358.1"/>
    </source>
</evidence>
<evidence type="ECO:0000256" key="5">
    <source>
        <dbReference type="SAM" id="SignalP"/>
    </source>
</evidence>
<dbReference type="InterPro" id="IPR036737">
    <property type="entry name" value="OmpA-like_sf"/>
</dbReference>
<dbReference type="Pfam" id="PF00691">
    <property type="entry name" value="OmpA"/>
    <property type="match status" value="1"/>
</dbReference>
<dbReference type="CDD" id="cd07185">
    <property type="entry name" value="OmpA_C-like"/>
    <property type="match status" value="1"/>
</dbReference>
<keyword evidence="2 4" id="KW-0472">Membrane</keyword>
<protein>
    <submittedName>
        <fullName evidence="7">OmpA family protein</fullName>
    </submittedName>
</protein>
<dbReference type="InterPro" id="IPR006664">
    <property type="entry name" value="OMP_bac"/>
</dbReference>
<reference evidence="7 8" key="1">
    <citation type="submission" date="2019-10" db="EMBL/GenBank/DDBJ databases">
        <title>Epibacterium sp. nov., isolated from seawater.</title>
        <authorList>
            <person name="Zhang X."/>
            <person name="Li N."/>
        </authorList>
    </citation>
    <scope>NUCLEOTIDE SEQUENCE [LARGE SCALE GENOMIC DNA]</scope>
    <source>
        <strain evidence="7 8">SM1979</strain>
    </source>
</reference>
<dbReference type="Gene3D" id="3.30.1330.60">
    <property type="entry name" value="OmpA-like domain"/>
    <property type="match status" value="1"/>
</dbReference>
<proteinExistence type="predicted"/>
<sequence>MRQRVFSARLYAGLTSACAAVMVAQIVTAQDLSLPAAAQPLANRDMPFAPYRVPIGPWAKGAVPMRLTEGRILRRTWRVNSSQTTLQVFAPLRAQIEERGFQILYQCHDAECGGFDFRFAIDVVPAPDMAVDFGDFLFLSAQRQEGEYVTLLVSRFGRTNFVQLVEVGTEMDVAVPDAPADAAAPLAAVPQVAVEREADPIDLVSQLKRDGHVVLSGLDFQSGSPNLAGSGYDSLEKLAAFLTEDTDQRVLLVGHTDTVGGLSGNIALSKARADSVRRQLQDIYGIENSRLEAAGAGYLSPLTSNEDAAGREINRRVEVVLLPPK</sequence>
<dbReference type="PROSITE" id="PS51123">
    <property type="entry name" value="OMPA_2"/>
    <property type="match status" value="1"/>
</dbReference>
<gene>
    <name evidence="7" type="ORF">GFB49_17970</name>
</gene>
<dbReference type="GO" id="GO:0009279">
    <property type="term" value="C:cell outer membrane"/>
    <property type="evidence" value="ECO:0007669"/>
    <property type="project" value="UniProtKB-SubCell"/>
</dbReference>
<comment type="caution">
    <text evidence="7">The sequence shown here is derived from an EMBL/GenBank/DDBJ whole genome shotgun (WGS) entry which is preliminary data.</text>
</comment>
<name>A0A843YKK8_9RHOB</name>
<evidence type="ECO:0000256" key="4">
    <source>
        <dbReference type="PROSITE-ProRule" id="PRU00473"/>
    </source>
</evidence>
<evidence type="ECO:0000259" key="6">
    <source>
        <dbReference type="PROSITE" id="PS51123"/>
    </source>
</evidence>
<evidence type="ECO:0000256" key="1">
    <source>
        <dbReference type="ARBA" id="ARBA00004442"/>
    </source>
</evidence>
<evidence type="ECO:0000256" key="2">
    <source>
        <dbReference type="ARBA" id="ARBA00023136"/>
    </source>
</evidence>
<feature type="signal peptide" evidence="5">
    <location>
        <begin position="1"/>
        <end position="29"/>
    </location>
</feature>
<dbReference type="InterPro" id="IPR050330">
    <property type="entry name" value="Bact_OuterMem_StrucFunc"/>
</dbReference>
<feature type="domain" description="OmpA-like" evidence="6">
    <location>
        <begin position="209"/>
        <end position="325"/>
    </location>
</feature>